<gene>
    <name evidence="5" type="ORF">SMXD51_08224</name>
</gene>
<dbReference type="InterPro" id="IPR036390">
    <property type="entry name" value="WH_DNA-bd_sf"/>
</dbReference>
<keyword evidence="5" id="KW-0614">Plasmid</keyword>
<geneLocation type="plasmid" evidence="5">
    <name>pLS51D</name>
</geneLocation>
<dbReference type="Proteomes" id="UP000003657">
    <property type="component" value="Unassembled WGS sequence"/>
</dbReference>
<dbReference type="SUPFAM" id="SSF46785">
    <property type="entry name" value="Winged helix' DNA-binding domain"/>
    <property type="match status" value="2"/>
</dbReference>
<dbReference type="RefSeq" id="WP_003710967.1">
    <property type="nucleotide sequence ID" value="NZ_AICL01000009.1"/>
</dbReference>
<evidence type="ECO:0000313" key="6">
    <source>
        <dbReference type="Proteomes" id="UP000003657"/>
    </source>
</evidence>
<evidence type="ECO:0000259" key="4">
    <source>
        <dbReference type="Pfam" id="PF01051"/>
    </source>
</evidence>
<dbReference type="AlphaFoldDB" id="H7G1N7"/>
<evidence type="ECO:0000256" key="1">
    <source>
        <dbReference type="ARBA" id="ARBA00038283"/>
    </source>
</evidence>
<protein>
    <submittedName>
        <fullName evidence="5">Replication protein</fullName>
    </submittedName>
</protein>
<keyword evidence="2" id="KW-0175">Coiled coil</keyword>
<evidence type="ECO:0000256" key="2">
    <source>
        <dbReference type="SAM" id="Coils"/>
    </source>
</evidence>
<feature type="compositionally biased region" description="Basic and acidic residues" evidence="3">
    <location>
        <begin position="453"/>
        <end position="462"/>
    </location>
</feature>
<dbReference type="InterPro" id="IPR036388">
    <property type="entry name" value="WH-like_DNA-bd_sf"/>
</dbReference>
<accession>H7G1N7</accession>
<feature type="compositionally biased region" description="Polar residues" evidence="3">
    <location>
        <begin position="464"/>
        <end position="475"/>
    </location>
</feature>
<feature type="region of interest" description="Disordered" evidence="3">
    <location>
        <begin position="280"/>
        <end position="312"/>
    </location>
</feature>
<evidence type="ECO:0000256" key="3">
    <source>
        <dbReference type="SAM" id="MobiDB-lite"/>
    </source>
</evidence>
<dbReference type="Pfam" id="PF21205">
    <property type="entry name" value="Rep3_C"/>
    <property type="match status" value="1"/>
</dbReference>
<dbReference type="GO" id="GO:0006270">
    <property type="term" value="P:DNA replication initiation"/>
    <property type="evidence" value="ECO:0007669"/>
    <property type="project" value="InterPro"/>
</dbReference>
<dbReference type="PATRIC" id="fig|1108963.3.peg.278"/>
<sequence length="475" mass="55290">MGIQSDKKIDVALDNLLDRQEYLVTQANELARSFGNLTFLEHKALDFCFSYIKKDDVVDTVYHSSLREVTKHLGLNKSGENYTRVAIALKNLDKKTPLYIQKIRSDGLKSIIMTHLFSYMELVGDGQFDFQFTKKIAPYIFDLKEKYYSFKLRELGRVRSKYTLIMLKLWNANAGKWNDYNQPNSFPPNLYLTGSLEDWESWFLGYNDEDDDEKSIRWSAGRFKSKVLNVALKEISELYPKSNIVLTTKKNGRKVVGYELSITQMHTVLPNNTVVINGEVQPPRNKGKQGVTDKPRKNREMHKTFTQQETNTKEIKRNKNQEKIEFNQDEYNNIMGLWVKTFGINDLKNAAEYLELLTNLYPYDLIMDQITAHKDYAKNDDVTTEMIIDLIGSSLKKAYGKEKPNELSEFEIVRRELARLEKEKAALEQKLRNKPKEVKGLFDNVDLKKSEKQITDNLDKMTGKSPQDWEQTDLF</sequence>
<comment type="caution">
    <text evidence="5">The sequence shown here is derived from an EMBL/GenBank/DDBJ whole genome shotgun (WGS) entry which is preliminary data.</text>
</comment>
<feature type="coiled-coil region" evidence="2">
    <location>
        <begin position="410"/>
        <end position="437"/>
    </location>
</feature>
<evidence type="ECO:0000313" key="5">
    <source>
        <dbReference type="EMBL" id="EIA31778.1"/>
    </source>
</evidence>
<name>H7G1N7_9LACO</name>
<dbReference type="Gene3D" id="1.10.10.10">
    <property type="entry name" value="Winged helix-like DNA-binding domain superfamily/Winged helix DNA-binding domain"/>
    <property type="match status" value="2"/>
</dbReference>
<feature type="domain" description="Initiator Rep protein WH1" evidence="4">
    <location>
        <begin position="24"/>
        <end position="170"/>
    </location>
</feature>
<dbReference type="InterPro" id="IPR000525">
    <property type="entry name" value="Initiator_Rep_WH1"/>
</dbReference>
<dbReference type="GO" id="GO:0003887">
    <property type="term" value="F:DNA-directed DNA polymerase activity"/>
    <property type="evidence" value="ECO:0007669"/>
    <property type="project" value="InterPro"/>
</dbReference>
<reference evidence="5 6" key="1">
    <citation type="journal article" date="2012" name="J. Bacteriol.">
        <title>Genome Sequence of Lactobacillus salivarius SMXD51, a Potential Probiotic Strain Isolated from Chicken Cecum, Showing Anti-Campylobacter Activity.</title>
        <authorList>
            <person name="Kergourlay G."/>
            <person name="Messaoudi S."/>
            <person name="Dousset X."/>
            <person name="Prevost H."/>
        </authorList>
    </citation>
    <scope>NUCLEOTIDE SEQUENCE [LARGE SCALE GENOMIC DNA]</scope>
    <source>
        <strain evidence="5 6">SMXD51</strain>
        <plasmid evidence="5">pLS51D</plasmid>
    </source>
</reference>
<dbReference type="EMBL" id="AICL01000009">
    <property type="protein sequence ID" value="EIA31778.1"/>
    <property type="molecule type" value="Genomic_DNA"/>
</dbReference>
<proteinExistence type="inferred from homology"/>
<dbReference type="HOGENOM" id="CLU_574643_0_0_9"/>
<organism evidence="5 6">
    <name type="scientific">Ligilactobacillus salivarius SMXD51</name>
    <dbReference type="NCBI Taxonomy" id="1108963"/>
    <lineage>
        <taxon>Bacteria</taxon>
        <taxon>Bacillati</taxon>
        <taxon>Bacillota</taxon>
        <taxon>Bacilli</taxon>
        <taxon>Lactobacillales</taxon>
        <taxon>Lactobacillaceae</taxon>
        <taxon>Ligilactobacillus</taxon>
    </lineage>
</organism>
<feature type="region of interest" description="Disordered" evidence="3">
    <location>
        <begin position="453"/>
        <end position="475"/>
    </location>
</feature>
<dbReference type="Pfam" id="PF01051">
    <property type="entry name" value="Rep3_N"/>
    <property type="match status" value="1"/>
</dbReference>
<comment type="similarity">
    <text evidence="1">Belongs to the initiator RepB protein family.</text>
</comment>